<dbReference type="RefSeq" id="WP_085309458.1">
    <property type="nucleotide sequence ID" value="NZ_CP020743.1"/>
</dbReference>
<evidence type="ECO:0000313" key="1">
    <source>
        <dbReference type="EMBL" id="ARJ20673.1"/>
    </source>
</evidence>
<reference evidence="1 2" key="1">
    <citation type="submission" date="2017-04" db="EMBL/GenBank/DDBJ databases">
        <title>The Characteristic of a Fine Plant Growth-Promoting Rhizobacteria Bacillus mycoides Gnyt1 and its Whole Genome Sequencing Analysis.</title>
        <authorList>
            <person name="Li J.H."/>
            <person name="Yao T."/>
        </authorList>
    </citation>
    <scope>NUCLEOTIDE SEQUENCE [LARGE SCALE GENOMIC DNA]</scope>
    <source>
        <strain evidence="1 2">Gnyt1</strain>
    </source>
</reference>
<evidence type="ECO:0000313" key="2">
    <source>
        <dbReference type="Proteomes" id="UP000192932"/>
    </source>
</evidence>
<dbReference type="EMBL" id="CP020743">
    <property type="protein sequence ID" value="ARJ20673.1"/>
    <property type="molecule type" value="Genomic_DNA"/>
</dbReference>
<dbReference type="InterPro" id="IPR025233">
    <property type="entry name" value="DUF4176"/>
</dbReference>
<organism evidence="1 2">
    <name type="scientific">Bacillus mycoides</name>
    <dbReference type="NCBI Taxonomy" id="1405"/>
    <lineage>
        <taxon>Bacteria</taxon>
        <taxon>Bacillati</taxon>
        <taxon>Bacillota</taxon>
        <taxon>Bacilli</taxon>
        <taxon>Bacillales</taxon>
        <taxon>Bacillaceae</taxon>
        <taxon>Bacillus</taxon>
        <taxon>Bacillus cereus group</taxon>
    </lineage>
</organism>
<name>A0A1W6A4D0_BACMY</name>
<protein>
    <recommendedName>
        <fullName evidence="3">DUF4176 domain-containing protein</fullName>
    </recommendedName>
</protein>
<gene>
    <name evidence="1" type="ORF">B7492_05265</name>
</gene>
<proteinExistence type="predicted"/>
<dbReference type="Pfam" id="PF13780">
    <property type="entry name" value="DUF4176"/>
    <property type="match status" value="1"/>
</dbReference>
<dbReference type="AlphaFoldDB" id="A0A1W6A4D0"/>
<sequence>MKLLPIGTVVKLEDMEQSVMIIGRMAISEDKREFDYVGVLYPIGFIGNENVLCFNYDKITEEMHKGYMTDEELALREKLLEM</sequence>
<dbReference type="Proteomes" id="UP000192932">
    <property type="component" value="Chromosome"/>
</dbReference>
<accession>A0A1W6A4D0</accession>
<evidence type="ECO:0008006" key="3">
    <source>
        <dbReference type="Google" id="ProtNLM"/>
    </source>
</evidence>